<dbReference type="PANTHER" id="PTHR43619">
    <property type="entry name" value="S-ADENOSYL-L-METHIONINE-DEPENDENT METHYLTRANSFERASE YKTD-RELATED"/>
    <property type="match status" value="1"/>
</dbReference>
<evidence type="ECO:0000313" key="3">
    <source>
        <dbReference type="EMBL" id="TMW12194.1"/>
    </source>
</evidence>
<evidence type="ECO:0000313" key="4">
    <source>
        <dbReference type="Proteomes" id="UP000739180"/>
    </source>
</evidence>
<dbReference type="PANTHER" id="PTHR43619:SF2">
    <property type="entry name" value="S-ADENOSYL-L-METHIONINE-DEPENDENT METHYLTRANSFERASES SUPERFAMILY PROTEIN"/>
    <property type="match status" value="1"/>
</dbReference>
<dbReference type="Pfam" id="PF04072">
    <property type="entry name" value="LCM"/>
    <property type="match status" value="1"/>
</dbReference>
<dbReference type="EMBL" id="VCQT01000036">
    <property type="protein sequence ID" value="TMW12194.1"/>
    <property type="molecule type" value="Genomic_DNA"/>
</dbReference>
<keyword evidence="2" id="KW-0808">Transferase</keyword>
<keyword evidence="1 3" id="KW-0489">Methyltransferase</keyword>
<dbReference type="GO" id="GO:0008168">
    <property type="term" value="F:methyltransferase activity"/>
    <property type="evidence" value="ECO:0007669"/>
    <property type="project" value="UniProtKB-KW"/>
</dbReference>
<evidence type="ECO:0000256" key="1">
    <source>
        <dbReference type="ARBA" id="ARBA00022603"/>
    </source>
</evidence>
<name>A0ABY2XLL7_9GAMM</name>
<dbReference type="SUPFAM" id="SSF53335">
    <property type="entry name" value="S-adenosyl-L-methionine-dependent methyltransferases"/>
    <property type="match status" value="1"/>
</dbReference>
<reference evidence="3 4" key="1">
    <citation type="submission" date="2019-05" db="EMBL/GenBank/DDBJ databases">
        <title>Genome of Alcanivorax gelatiniphagus, an oil degrading marine bacteria.</title>
        <authorList>
            <person name="Kwon K.K."/>
        </authorList>
    </citation>
    <scope>NUCLEOTIDE SEQUENCE [LARGE SCALE GENOMIC DNA]</scope>
    <source>
        <strain evidence="3 4">MEBiC 08158</strain>
    </source>
</reference>
<keyword evidence="4" id="KW-1185">Reference proteome</keyword>
<sequence>MAQRLDTSSISFTALYTGQVWVRNGLSGPGFRTRSGALLYGAMTPFEAAGKRLMGGNIRTFLLQRHHLIDARLEALIADHPDLQILELACGLSPRGQRLCRRHAGITYVEADLPDMARRKQRLLAGLGLLDGRHRVEVVNILAEHGEQSVATLLGRLDPARPVAVVTEGLINYFELASLSPFWARLAGALEAFPRGIYLTDNYPLYANMRFQRTLKALGGLLGAVSRSHVTFHFDSDRATEAHFRGLGFSGLTVHDPADYYASLPIPRTRGTPMVRILEAQAP</sequence>
<protein>
    <submittedName>
        <fullName evidence="3">Class I SAM-dependent methyltransferase</fullName>
    </submittedName>
</protein>
<dbReference type="Gene3D" id="3.40.50.150">
    <property type="entry name" value="Vaccinia Virus protein VP39"/>
    <property type="match status" value="1"/>
</dbReference>
<dbReference type="Proteomes" id="UP000739180">
    <property type="component" value="Unassembled WGS sequence"/>
</dbReference>
<dbReference type="InterPro" id="IPR007213">
    <property type="entry name" value="Ppm1/Ppm2/Tcmp"/>
</dbReference>
<dbReference type="RefSeq" id="WP_138772868.1">
    <property type="nucleotide sequence ID" value="NZ_JBHSSX010000223.1"/>
</dbReference>
<gene>
    <name evidence="3" type="ORF">FGS76_11930</name>
</gene>
<dbReference type="GO" id="GO:0032259">
    <property type="term" value="P:methylation"/>
    <property type="evidence" value="ECO:0007669"/>
    <property type="project" value="UniProtKB-KW"/>
</dbReference>
<organism evidence="3 4">
    <name type="scientific">Alloalcanivorax gelatiniphagus</name>
    <dbReference type="NCBI Taxonomy" id="1194167"/>
    <lineage>
        <taxon>Bacteria</taxon>
        <taxon>Pseudomonadati</taxon>
        <taxon>Pseudomonadota</taxon>
        <taxon>Gammaproteobacteria</taxon>
        <taxon>Oceanospirillales</taxon>
        <taxon>Alcanivoracaceae</taxon>
        <taxon>Alloalcanivorax</taxon>
    </lineage>
</organism>
<comment type="caution">
    <text evidence="3">The sequence shown here is derived from an EMBL/GenBank/DDBJ whole genome shotgun (WGS) entry which is preliminary data.</text>
</comment>
<accession>A0ABY2XLL7</accession>
<dbReference type="InterPro" id="IPR029063">
    <property type="entry name" value="SAM-dependent_MTases_sf"/>
</dbReference>
<evidence type="ECO:0000256" key="2">
    <source>
        <dbReference type="ARBA" id="ARBA00022679"/>
    </source>
</evidence>
<proteinExistence type="predicted"/>